<name>A0A974DRW1_XENLA</name>
<dbReference type="Proteomes" id="UP000694892">
    <property type="component" value="Chromosome 2L"/>
</dbReference>
<evidence type="ECO:0000313" key="1">
    <source>
        <dbReference type="EMBL" id="OCT96056.1"/>
    </source>
</evidence>
<accession>A0A974DRW1</accession>
<dbReference type="EMBL" id="CM004468">
    <property type="protein sequence ID" value="OCT96056.1"/>
    <property type="molecule type" value="Genomic_DNA"/>
</dbReference>
<proteinExistence type="predicted"/>
<dbReference type="AlphaFoldDB" id="A0A974DRW1"/>
<evidence type="ECO:0000313" key="2">
    <source>
        <dbReference type="Proteomes" id="UP000694892"/>
    </source>
</evidence>
<organism evidence="1 2">
    <name type="scientific">Xenopus laevis</name>
    <name type="common">African clawed frog</name>
    <dbReference type="NCBI Taxonomy" id="8355"/>
    <lineage>
        <taxon>Eukaryota</taxon>
        <taxon>Metazoa</taxon>
        <taxon>Chordata</taxon>
        <taxon>Craniata</taxon>
        <taxon>Vertebrata</taxon>
        <taxon>Euteleostomi</taxon>
        <taxon>Amphibia</taxon>
        <taxon>Batrachia</taxon>
        <taxon>Anura</taxon>
        <taxon>Pipoidea</taxon>
        <taxon>Pipidae</taxon>
        <taxon>Xenopodinae</taxon>
        <taxon>Xenopus</taxon>
        <taxon>Xenopus</taxon>
    </lineage>
</organism>
<sequence length="99" mass="11376">MNLYCSTLTFPCSRCQRFALKGHHRSSGNIHKLFFPLLKPNVTVIIEKGSVFQRQWQSFIVFLKKGWEDPIIRQISKSFALFGYLCSGSNLAYLIMTNG</sequence>
<gene>
    <name evidence="1" type="ORF">XELAEV_18013738mg</name>
</gene>
<protein>
    <submittedName>
        <fullName evidence="1">Uncharacterized protein</fullName>
    </submittedName>
</protein>
<reference evidence="2" key="1">
    <citation type="journal article" date="2016" name="Nature">
        <title>Genome evolution in the allotetraploid frog Xenopus laevis.</title>
        <authorList>
            <person name="Session A.M."/>
            <person name="Uno Y."/>
            <person name="Kwon T."/>
            <person name="Chapman J.A."/>
            <person name="Toyoda A."/>
            <person name="Takahashi S."/>
            <person name="Fukui A."/>
            <person name="Hikosaka A."/>
            <person name="Suzuki A."/>
            <person name="Kondo M."/>
            <person name="van Heeringen S.J."/>
            <person name="Quigley I."/>
            <person name="Heinz S."/>
            <person name="Ogino H."/>
            <person name="Ochi H."/>
            <person name="Hellsten U."/>
            <person name="Lyons J.B."/>
            <person name="Simakov O."/>
            <person name="Putnam N."/>
            <person name="Stites J."/>
            <person name="Kuroki Y."/>
            <person name="Tanaka T."/>
            <person name="Michiue T."/>
            <person name="Watanabe M."/>
            <person name="Bogdanovic O."/>
            <person name="Lister R."/>
            <person name="Georgiou G."/>
            <person name="Paranjpe S.S."/>
            <person name="van Kruijsbergen I."/>
            <person name="Shu S."/>
            <person name="Carlson J."/>
            <person name="Kinoshita T."/>
            <person name="Ohta Y."/>
            <person name="Mawaribuchi S."/>
            <person name="Jenkins J."/>
            <person name="Grimwood J."/>
            <person name="Schmutz J."/>
            <person name="Mitros T."/>
            <person name="Mozaffari S.V."/>
            <person name="Suzuki Y."/>
            <person name="Haramoto Y."/>
            <person name="Yamamoto T.S."/>
            <person name="Takagi C."/>
            <person name="Heald R."/>
            <person name="Miller K."/>
            <person name="Haudenschild C."/>
            <person name="Kitzman J."/>
            <person name="Nakayama T."/>
            <person name="Izutsu Y."/>
            <person name="Robert J."/>
            <person name="Fortriede J."/>
            <person name="Burns K."/>
            <person name="Lotay V."/>
            <person name="Karimi K."/>
            <person name="Yasuoka Y."/>
            <person name="Dichmann D.S."/>
            <person name="Flajnik M.F."/>
            <person name="Houston D.W."/>
            <person name="Shendure J."/>
            <person name="DuPasquier L."/>
            <person name="Vize P.D."/>
            <person name="Zorn A.M."/>
            <person name="Ito M."/>
            <person name="Marcotte E.M."/>
            <person name="Wallingford J.B."/>
            <person name="Ito Y."/>
            <person name="Asashima M."/>
            <person name="Ueno N."/>
            <person name="Matsuda Y."/>
            <person name="Veenstra G.J."/>
            <person name="Fujiyama A."/>
            <person name="Harland R.M."/>
            <person name="Taira M."/>
            <person name="Rokhsar D.S."/>
        </authorList>
    </citation>
    <scope>NUCLEOTIDE SEQUENCE [LARGE SCALE GENOMIC DNA]</scope>
    <source>
        <strain evidence="2">J</strain>
    </source>
</reference>